<dbReference type="EMBL" id="DYYG01000043">
    <property type="protein sequence ID" value="HJE24912.1"/>
    <property type="molecule type" value="Genomic_DNA"/>
</dbReference>
<comment type="caution">
    <text evidence="2">The sequence shown here is derived from an EMBL/GenBank/DDBJ whole genome shotgun (WGS) entry which is preliminary data.</text>
</comment>
<sequence>MAIPSWPSTLPDLRGALSSGGSSSLHPAPQATQFDDGPPRMRRRQLFVSTPLSMTIVLTIDQFVTFKAFHLNDLNTGARRFMAPVLLPDMRQIGQRVCWIQGEVAWKPFGPTQYQVTFILVVQDW</sequence>
<protein>
    <submittedName>
        <fullName evidence="2">Uncharacterized protein</fullName>
    </submittedName>
</protein>
<feature type="region of interest" description="Disordered" evidence="1">
    <location>
        <begin position="17"/>
        <end position="40"/>
    </location>
</feature>
<dbReference type="Proteomes" id="UP000742631">
    <property type="component" value="Unassembled WGS sequence"/>
</dbReference>
<reference evidence="2" key="2">
    <citation type="submission" date="2021-09" db="EMBL/GenBank/DDBJ databases">
        <authorList>
            <person name="Gilroy R."/>
        </authorList>
    </citation>
    <scope>NUCLEOTIDE SEQUENCE</scope>
    <source>
        <strain evidence="2">316</strain>
    </source>
</reference>
<gene>
    <name evidence="2" type="ORF">K8W01_14750</name>
</gene>
<name>A0A921E4K3_9HYPH</name>
<evidence type="ECO:0000313" key="2">
    <source>
        <dbReference type="EMBL" id="HJE24912.1"/>
    </source>
</evidence>
<proteinExistence type="predicted"/>
<evidence type="ECO:0000256" key="1">
    <source>
        <dbReference type="SAM" id="MobiDB-lite"/>
    </source>
</evidence>
<accession>A0A921E4K3</accession>
<dbReference type="AlphaFoldDB" id="A0A921E4K3"/>
<organism evidence="2 3">
    <name type="scientific">Methylorubrum populi</name>
    <dbReference type="NCBI Taxonomy" id="223967"/>
    <lineage>
        <taxon>Bacteria</taxon>
        <taxon>Pseudomonadati</taxon>
        <taxon>Pseudomonadota</taxon>
        <taxon>Alphaproteobacteria</taxon>
        <taxon>Hyphomicrobiales</taxon>
        <taxon>Methylobacteriaceae</taxon>
        <taxon>Methylorubrum</taxon>
    </lineage>
</organism>
<evidence type="ECO:0000313" key="3">
    <source>
        <dbReference type="Proteomes" id="UP000742631"/>
    </source>
</evidence>
<reference evidence="2" key="1">
    <citation type="journal article" date="2021" name="PeerJ">
        <title>Extensive microbial diversity within the chicken gut microbiome revealed by metagenomics and culture.</title>
        <authorList>
            <person name="Gilroy R."/>
            <person name="Ravi A."/>
            <person name="Getino M."/>
            <person name="Pursley I."/>
            <person name="Horton D.L."/>
            <person name="Alikhan N.F."/>
            <person name="Baker D."/>
            <person name="Gharbi K."/>
            <person name="Hall N."/>
            <person name="Watson M."/>
            <person name="Adriaenssens E.M."/>
            <person name="Foster-Nyarko E."/>
            <person name="Jarju S."/>
            <person name="Secka A."/>
            <person name="Antonio M."/>
            <person name="Oren A."/>
            <person name="Chaudhuri R.R."/>
            <person name="La Ragione R."/>
            <person name="Hildebrand F."/>
            <person name="Pallen M.J."/>
        </authorList>
    </citation>
    <scope>NUCLEOTIDE SEQUENCE</scope>
    <source>
        <strain evidence="2">316</strain>
    </source>
</reference>